<reference evidence="2" key="1">
    <citation type="journal article" date="2015" name="Nature">
        <title>Complex archaea that bridge the gap between prokaryotes and eukaryotes.</title>
        <authorList>
            <person name="Spang A."/>
            <person name="Saw J.H."/>
            <person name="Jorgensen S.L."/>
            <person name="Zaremba-Niedzwiedzka K."/>
            <person name="Martijn J."/>
            <person name="Lind A.E."/>
            <person name="van Eijk R."/>
            <person name="Schleper C."/>
            <person name="Guy L."/>
            <person name="Ettema T.J."/>
        </authorList>
    </citation>
    <scope>NUCLEOTIDE SEQUENCE</scope>
</reference>
<protein>
    <submittedName>
        <fullName evidence="2">Uncharacterized protein</fullName>
    </submittedName>
</protein>
<gene>
    <name evidence="2" type="ORF">LCGC14_3152010</name>
</gene>
<evidence type="ECO:0000256" key="1">
    <source>
        <dbReference type="SAM" id="MobiDB-lite"/>
    </source>
</evidence>
<feature type="compositionally biased region" description="Low complexity" evidence="1">
    <location>
        <begin position="272"/>
        <end position="290"/>
    </location>
</feature>
<dbReference type="AlphaFoldDB" id="A0A0F8VTU9"/>
<evidence type="ECO:0000313" key="2">
    <source>
        <dbReference type="EMBL" id="KKK47752.1"/>
    </source>
</evidence>
<sequence length="290" mass="30336">GWLQVPVAHVDSNGTISDGDTLLVHWTRTGNAGADGAGSGDVVGPSSATDLAVCRFDSTTGKLVQNSVVFIDDSDLMYGMGAKINAQTGTTYTLALADMGKVVTLDSEFTTAPNTASLYEVVAADVHVSVSDTDLAGGFVNTYTNTTTITLDGAAVATTDYYNGMIIVFTHGVGAGQSREITDYTSGRVVTMSPALITALDATTVWHIQATNAIPEIVDEVWAKSMTELAAVPGVTGTVLAALEWVFLMSRNKMTQTATTTTLRNDVDDGDIATSTVSDDSTTFTRGEYS</sequence>
<comment type="caution">
    <text evidence="2">The sequence shown here is derived from an EMBL/GenBank/DDBJ whole genome shotgun (WGS) entry which is preliminary data.</text>
</comment>
<proteinExistence type="predicted"/>
<feature type="region of interest" description="Disordered" evidence="1">
    <location>
        <begin position="269"/>
        <end position="290"/>
    </location>
</feature>
<accession>A0A0F8VTU9</accession>
<dbReference type="EMBL" id="LAZR01069412">
    <property type="protein sequence ID" value="KKK47752.1"/>
    <property type="molecule type" value="Genomic_DNA"/>
</dbReference>
<organism evidence="2">
    <name type="scientific">marine sediment metagenome</name>
    <dbReference type="NCBI Taxonomy" id="412755"/>
    <lineage>
        <taxon>unclassified sequences</taxon>
        <taxon>metagenomes</taxon>
        <taxon>ecological metagenomes</taxon>
    </lineage>
</organism>
<feature type="non-terminal residue" evidence="2">
    <location>
        <position position="1"/>
    </location>
</feature>
<name>A0A0F8VTU9_9ZZZZ</name>